<dbReference type="EMBL" id="BAABIM010000001">
    <property type="protein sequence ID" value="GAA4672619.1"/>
    <property type="molecule type" value="Genomic_DNA"/>
</dbReference>
<proteinExistence type="predicted"/>
<accession>A0ABP8VUN2</accession>
<keyword evidence="2" id="KW-0808">Transferase</keyword>
<gene>
    <name evidence="2" type="ORF">GCM10023226_06880</name>
</gene>
<keyword evidence="2" id="KW-0489">Methyltransferase</keyword>
<protein>
    <submittedName>
        <fullName evidence="2">FkbM family methyltransferase</fullName>
    </submittedName>
</protein>
<dbReference type="PANTHER" id="PTHR36973">
    <property type="entry name" value="SLL1456 PROTEIN-RELATED"/>
    <property type="match status" value="1"/>
</dbReference>
<dbReference type="InterPro" id="IPR006342">
    <property type="entry name" value="FkbM_mtfrase"/>
</dbReference>
<name>A0ABP8VUN2_9ACTN</name>
<keyword evidence="3" id="KW-1185">Reference proteome</keyword>
<dbReference type="GO" id="GO:0008168">
    <property type="term" value="F:methyltransferase activity"/>
    <property type="evidence" value="ECO:0007669"/>
    <property type="project" value="UniProtKB-KW"/>
</dbReference>
<dbReference type="PANTHER" id="PTHR36973:SF4">
    <property type="entry name" value="NODULATION PROTEIN"/>
    <property type="match status" value="1"/>
</dbReference>
<sequence>MTSPDQTLANRLRERAKLLVRGALMRADLEVSRGAYATRLSRALAARDVTAVLDVGANVGQYATLLRRAGYTGRVVSCEPLSGAFEQLQRRAAGDATWTTLRTAVGRERGETTINVSANSFSSSLLPMTDAHRESAPGSAYVASETVPVTTVRALMAGNELEPERTLLKIDTQGYEAEVLAGAGELVEQLGAVQLELSFVELYEGQELFDAHYARMRELGFRLHIIEPGFSSPDDGRMMQVDGLFVRQD</sequence>
<dbReference type="Gene3D" id="3.40.50.150">
    <property type="entry name" value="Vaccinia Virus protein VP39"/>
    <property type="match status" value="1"/>
</dbReference>
<dbReference type="SUPFAM" id="SSF53335">
    <property type="entry name" value="S-adenosyl-L-methionine-dependent methyltransferases"/>
    <property type="match status" value="1"/>
</dbReference>
<evidence type="ECO:0000313" key="3">
    <source>
        <dbReference type="Proteomes" id="UP001500621"/>
    </source>
</evidence>
<reference evidence="3" key="1">
    <citation type="journal article" date="2019" name="Int. J. Syst. Evol. Microbiol.">
        <title>The Global Catalogue of Microorganisms (GCM) 10K type strain sequencing project: providing services to taxonomists for standard genome sequencing and annotation.</title>
        <authorList>
            <consortium name="The Broad Institute Genomics Platform"/>
            <consortium name="The Broad Institute Genome Sequencing Center for Infectious Disease"/>
            <person name="Wu L."/>
            <person name="Ma J."/>
        </authorList>
    </citation>
    <scope>NUCLEOTIDE SEQUENCE [LARGE SCALE GENOMIC DNA]</scope>
    <source>
        <strain evidence="3">JCM 18127</strain>
    </source>
</reference>
<dbReference type="Pfam" id="PF05050">
    <property type="entry name" value="Methyltransf_21"/>
    <property type="match status" value="1"/>
</dbReference>
<comment type="caution">
    <text evidence="2">The sequence shown here is derived from an EMBL/GenBank/DDBJ whole genome shotgun (WGS) entry which is preliminary data.</text>
</comment>
<evidence type="ECO:0000313" key="2">
    <source>
        <dbReference type="EMBL" id="GAA4672619.1"/>
    </source>
</evidence>
<dbReference type="RefSeq" id="WP_345262663.1">
    <property type="nucleotide sequence ID" value="NZ_BAABIM010000001.1"/>
</dbReference>
<dbReference type="GO" id="GO:0032259">
    <property type="term" value="P:methylation"/>
    <property type="evidence" value="ECO:0007669"/>
    <property type="project" value="UniProtKB-KW"/>
</dbReference>
<organism evidence="2 3">
    <name type="scientific">Nocardioides nanhaiensis</name>
    <dbReference type="NCBI Taxonomy" id="1476871"/>
    <lineage>
        <taxon>Bacteria</taxon>
        <taxon>Bacillati</taxon>
        <taxon>Actinomycetota</taxon>
        <taxon>Actinomycetes</taxon>
        <taxon>Propionibacteriales</taxon>
        <taxon>Nocardioidaceae</taxon>
        <taxon>Nocardioides</taxon>
    </lineage>
</organism>
<evidence type="ECO:0000259" key="1">
    <source>
        <dbReference type="Pfam" id="PF05050"/>
    </source>
</evidence>
<dbReference type="NCBIfam" id="TIGR01444">
    <property type="entry name" value="fkbM_fam"/>
    <property type="match status" value="1"/>
</dbReference>
<feature type="domain" description="Methyltransferase FkbM" evidence="1">
    <location>
        <begin position="54"/>
        <end position="223"/>
    </location>
</feature>
<dbReference type="InterPro" id="IPR029063">
    <property type="entry name" value="SAM-dependent_MTases_sf"/>
</dbReference>
<dbReference type="InterPro" id="IPR053188">
    <property type="entry name" value="FkbM_Methyltransferase"/>
</dbReference>
<dbReference type="Proteomes" id="UP001500621">
    <property type="component" value="Unassembled WGS sequence"/>
</dbReference>